<dbReference type="AlphaFoldDB" id="A0A9X5I723"/>
<proteinExistence type="predicted"/>
<dbReference type="RefSeq" id="WP_039716265.1">
    <property type="nucleotide sequence ID" value="NZ_JTJC03000007.1"/>
</dbReference>
<keyword evidence="2" id="KW-1185">Reference proteome</keyword>
<evidence type="ECO:0000313" key="1">
    <source>
        <dbReference type="EMBL" id="NHC37127.1"/>
    </source>
</evidence>
<name>A0A9X5I723_9CYAN</name>
<protein>
    <submittedName>
        <fullName evidence="1">Uncharacterized protein</fullName>
    </submittedName>
</protein>
<dbReference type="Proteomes" id="UP000031532">
    <property type="component" value="Unassembled WGS sequence"/>
</dbReference>
<dbReference type="OrthoDB" id="590555at2"/>
<accession>A0A9X5I723</accession>
<dbReference type="EMBL" id="JTJC03000007">
    <property type="protein sequence ID" value="NHC37127.1"/>
    <property type="molecule type" value="Genomic_DNA"/>
</dbReference>
<comment type="caution">
    <text evidence="1">The sequence shown here is derived from an EMBL/GenBank/DDBJ whole genome shotgun (WGS) entry which is preliminary data.</text>
</comment>
<gene>
    <name evidence="1" type="ORF">QH73_0021230</name>
</gene>
<organism evidence="1 2">
    <name type="scientific">Scytonema millei VB511283</name>
    <dbReference type="NCBI Taxonomy" id="1245923"/>
    <lineage>
        <taxon>Bacteria</taxon>
        <taxon>Bacillati</taxon>
        <taxon>Cyanobacteriota</taxon>
        <taxon>Cyanophyceae</taxon>
        <taxon>Nostocales</taxon>
        <taxon>Scytonemataceae</taxon>
        <taxon>Scytonema</taxon>
    </lineage>
</organism>
<reference evidence="1 2" key="1">
    <citation type="journal article" date="2015" name="Genome Announc.">
        <title>Draft Genome Sequence of the Terrestrial Cyanobacterium Scytonema millei VB511283, Isolated from Eastern India.</title>
        <authorList>
            <person name="Sen D."/>
            <person name="Chandrababunaidu M.M."/>
            <person name="Singh D."/>
            <person name="Sanghi N."/>
            <person name="Ghorai A."/>
            <person name="Mishra G.P."/>
            <person name="Madduluri M."/>
            <person name="Adhikary S.P."/>
            <person name="Tripathy S."/>
        </authorList>
    </citation>
    <scope>NUCLEOTIDE SEQUENCE [LARGE SCALE GENOMIC DNA]</scope>
    <source>
        <strain evidence="1 2">VB511283</strain>
    </source>
</reference>
<evidence type="ECO:0000313" key="2">
    <source>
        <dbReference type="Proteomes" id="UP000031532"/>
    </source>
</evidence>
<sequence length="143" mass="15836">MEPNLSVVPSARLNSLGMCKVFDILNEQGEYHLTCLLGTALTVGKVITTKHQEDIGLIFSVQMPNKQTALEMKGLAVKLFAALFTTFPITELWISSLQCPLTNTSQPDKGGLDFFDLRPGVTINVIDFNRHPTWFVIAKVIDV</sequence>